<dbReference type="AlphaFoldDB" id="A0A5S9IQG0"/>
<dbReference type="Proteomes" id="UP000326354">
    <property type="component" value="Chromosome"/>
</dbReference>
<feature type="chain" id="PRO_5025034124" description="Peptidase S74 domain-containing protein" evidence="1">
    <location>
        <begin position="20"/>
        <end position="1089"/>
    </location>
</feature>
<protein>
    <recommendedName>
        <fullName evidence="4">Peptidase S74 domain-containing protein</fullName>
    </recommendedName>
</protein>
<organism evidence="2 3">
    <name type="scientific">Uabimicrobium amorphum</name>
    <dbReference type="NCBI Taxonomy" id="2596890"/>
    <lineage>
        <taxon>Bacteria</taxon>
        <taxon>Pseudomonadati</taxon>
        <taxon>Planctomycetota</taxon>
        <taxon>Candidatus Uabimicrobiia</taxon>
        <taxon>Candidatus Uabimicrobiales</taxon>
        <taxon>Candidatus Uabimicrobiaceae</taxon>
        <taxon>Candidatus Uabimicrobium</taxon>
    </lineage>
</organism>
<reference evidence="2 3" key="1">
    <citation type="submission" date="2019-08" db="EMBL/GenBank/DDBJ databases">
        <title>Complete genome sequence of Candidatus Uab amorphum.</title>
        <authorList>
            <person name="Shiratori T."/>
            <person name="Suzuki S."/>
            <person name="Kakizawa Y."/>
            <person name="Ishida K."/>
        </authorList>
    </citation>
    <scope>NUCLEOTIDE SEQUENCE [LARGE SCALE GENOMIC DNA]</scope>
    <source>
        <strain evidence="2 3">SRT547</strain>
    </source>
</reference>
<gene>
    <name evidence="2" type="ORF">UABAM_04594</name>
</gene>
<proteinExistence type="predicted"/>
<evidence type="ECO:0000313" key="2">
    <source>
        <dbReference type="EMBL" id="BBM86208.1"/>
    </source>
</evidence>
<dbReference type="RefSeq" id="WP_151970275.1">
    <property type="nucleotide sequence ID" value="NZ_AP019860.1"/>
</dbReference>
<dbReference type="OrthoDB" id="935042at2"/>
<name>A0A5S9IQG0_UABAM</name>
<feature type="signal peptide" evidence="1">
    <location>
        <begin position="1"/>
        <end position="19"/>
    </location>
</feature>
<sequence>MKTLSILFTFFIFIAQIQADTSTMAFTDFTNYDANTKKATGTLWDTQVEVSSESGAVYRFVDNATTFDLSVFSPKLKTSDFVEILAHGNKTVSRKCKITFSKPVLNPILHFAEVASFVTFDSNVTIVKKSGTLQVDKNKVVGTFNNLYNGVSGRFYHVDGRKLADSYGTVQLLGEFRTINFSVQKNFGGSHSDHIRLQIGREVLDEKQAADLFGEKKTLAFANFASHDQTAKKVAGTIANTKITISGDVVSKFEKDTDVFDLALFSPRIKKAHSITIEAHGNRTVSRRCQITFDKVVVNPIFHFAGLASNLTFDEKITIVKIGGTLQVNQNKVFGTHTNTLNGVSGRFYYVDGRKLADSYGTVQLLGAFTSLNFNVQKNFGGSHADLIHMQIGREVLTVRGAMDLLGASIYSPKEQHVNIDGRIVHIRATNEFSKSTAALLLENDYRKWYLASQSGNFVLGNYDLDYDLFSIDKNGNVGIGTTPSTKLHVNGTSKFTGKLEVNELVEIKSTSTSAVLNLMNGKDNKWQIGAGETGYYIYDINKKHFALFAHNNGSVGIGTTTPSAKLHVNGTSKFTGKLEVNELVEIKSTSTSAVLNLMNGKGNKWQIGAGETGYYIYDINNKNYALFANNNGHIGIGTTNVGENEKLQVEGNALVNGRLATKWVNFDGLSKWGIQPQENKALYFYNRNGPDSTVPFAITNSGDVGIGTTTPSAKLHVNGSAKFVTYAPKNIGVQIGQENGNAPFIGNLGGDYGLNIVTKGQKRIHVATDGFVHVYSNLNVNGILNVTNGLEVKGKSGFHSTIQTNNNDILLYTDAAHGVGVYHPAKPFNGFSSSGPVVYGYKGGALGTTVSGQKVALQWNDNNQVGINCKPFGHYELAVNGEIIATKGLEVKGKSDFHNTVQMNNNDILLYTDAAHGVGVYHPAKPFNGFASSGPVVYGYKGGALGTTVSGQKVALQWNDNNQVGINCKPHQHYELAVNGEVIATEIVVESGWADFVFDDDYKLMSLEEVEQKIKKNRHLPDIPSEKDIKANGVPVGQMQAKLLQKIEELTLYTINQEKKIKFQNQKMELQDQKIKLLEKLVKEISTK</sequence>
<evidence type="ECO:0000313" key="3">
    <source>
        <dbReference type="Proteomes" id="UP000326354"/>
    </source>
</evidence>
<keyword evidence="3" id="KW-1185">Reference proteome</keyword>
<evidence type="ECO:0008006" key="4">
    <source>
        <dbReference type="Google" id="ProtNLM"/>
    </source>
</evidence>
<keyword evidence="1" id="KW-0732">Signal</keyword>
<evidence type="ECO:0000256" key="1">
    <source>
        <dbReference type="SAM" id="SignalP"/>
    </source>
</evidence>
<dbReference type="KEGG" id="uam:UABAM_04594"/>
<accession>A0A5S9IQG0</accession>
<dbReference type="EMBL" id="AP019860">
    <property type="protein sequence ID" value="BBM86208.1"/>
    <property type="molecule type" value="Genomic_DNA"/>
</dbReference>